<evidence type="ECO:0000313" key="3">
    <source>
        <dbReference type="Proteomes" id="UP000284021"/>
    </source>
</evidence>
<evidence type="ECO:0000259" key="1">
    <source>
        <dbReference type="Pfam" id="PF00534"/>
    </source>
</evidence>
<dbReference type="GO" id="GO:0016757">
    <property type="term" value="F:glycosyltransferase activity"/>
    <property type="evidence" value="ECO:0007669"/>
    <property type="project" value="InterPro"/>
</dbReference>
<dbReference type="GO" id="GO:1901135">
    <property type="term" value="P:carbohydrate derivative metabolic process"/>
    <property type="evidence" value="ECO:0007669"/>
    <property type="project" value="UniProtKB-ARBA"/>
</dbReference>
<dbReference type="EMBL" id="QYUR01000002">
    <property type="protein sequence ID" value="RJG13186.1"/>
    <property type="molecule type" value="Genomic_DNA"/>
</dbReference>
<dbReference type="Pfam" id="PF00534">
    <property type="entry name" value="Glycos_transf_1"/>
    <property type="match status" value="1"/>
</dbReference>
<organism evidence="2 3">
    <name type="scientific">Pseudomonas cavernicola</name>
    <dbReference type="NCBI Taxonomy" id="2320866"/>
    <lineage>
        <taxon>Bacteria</taxon>
        <taxon>Pseudomonadati</taxon>
        <taxon>Pseudomonadota</taxon>
        <taxon>Gammaproteobacteria</taxon>
        <taxon>Pseudomonadales</taxon>
        <taxon>Pseudomonadaceae</taxon>
        <taxon>Pseudomonas</taxon>
    </lineage>
</organism>
<sequence>MQLAFVLYKYFPFGGLQRDFMRIALECQRRGHVIRVYTLIWEGEVPEGFEVLVAPVKALFNHRRNEKLLAWVEADLAKRPVDRVIGFNKMPGLDVYYAADGCFEDKAQNLRNSLYRKWGRYKHFSDYERAVFAPESATEVLMISEVQQPLFVKHYATPAQRFHLLPPGIAPDRRAPANAAEIRAEFRHEFNLQDDDLLLVQIGSGFKTKGLDRSLKAVAALPRELKKRTRLIVIGQDDPKPFLLQIKALGISEQVQILKGRSDIPRFLLGADLLIHPAYNENTGTVLLEALVAGLPVLVTDVCGYAHYIEEADCGRVVPSPFEQQRLNRLLIEMLDDAEQRASWARNGLAFAGVADLYSLPQRAADVILAEKQA</sequence>
<protein>
    <submittedName>
        <fullName evidence="2">Glycosyltransferase</fullName>
    </submittedName>
</protein>
<dbReference type="OrthoDB" id="9802524at2"/>
<dbReference type="Proteomes" id="UP000284021">
    <property type="component" value="Unassembled WGS sequence"/>
</dbReference>
<dbReference type="CDD" id="cd03801">
    <property type="entry name" value="GT4_PimA-like"/>
    <property type="match status" value="1"/>
</dbReference>
<reference evidence="2 3" key="1">
    <citation type="submission" date="2018-09" db="EMBL/GenBank/DDBJ databases">
        <authorList>
            <person name="Zhu H."/>
        </authorList>
    </citation>
    <scope>NUCLEOTIDE SEQUENCE [LARGE SCALE GENOMIC DNA]</scope>
    <source>
        <strain evidence="2 3">K1S02-6</strain>
    </source>
</reference>
<keyword evidence="3" id="KW-1185">Reference proteome</keyword>
<comment type="caution">
    <text evidence="2">The sequence shown here is derived from an EMBL/GenBank/DDBJ whole genome shotgun (WGS) entry which is preliminary data.</text>
</comment>
<name>A0A418XL66_9PSED</name>
<dbReference type="PANTHER" id="PTHR12526:SF641">
    <property type="entry name" value="LIPOPOLYSACCHARIDE CORE BIOSYNTHESIS PROTEIN RFAG"/>
    <property type="match status" value="1"/>
</dbReference>
<keyword evidence="2" id="KW-0808">Transferase</keyword>
<dbReference type="PANTHER" id="PTHR12526">
    <property type="entry name" value="GLYCOSYLTRANSFERASE"/>
    <property type="match status" value="1"/>
</dbReference>
<gene>
    <name evidence="2" type="ORF">D3879_07945</name>
</gene>
<dbReference type="SUPFAM" id="SSF53756">
    <property type="entry name" value="UDP-Glycosyltransferase/glycogen phosphorylase"/>
    <property type="match status" value="1"/>
</dbReference>
<dbReference type="RefSeq" id="WP_119953507.1">
    <property type="nucleotide sequence ID" value="NZ_QYUR01000002.1"/>
</dbReference>
<accession>A0A418XL66</accession>
<evidence type="ECO:0000313" key="2">
    <source>
        <dbReference type="EMBL" id="RJG13186.1"/>
    </source>
</evidence>
<proteinExistence type="predicted"/>
<dbReference type="InterPro" id="IPR001296">
    <property type="entry name" value="Glyco_trans_1"/>
</dbReference>
<dbReference type="AlphaFoldDB" id="A0A418XL66"/>
<feature type="domain" description="Glycosyl transferase family 1" evidence="1">
    <location>
        <begin position="184"/>
        <end position="348"/>
    </location>
</feature>
<dbReference type="Gene3D" id="3.40.50.2000">
    <property type="entry name" value="Glycogen Phosphorylase B"/>
    <property type="match status" value="2"/>
</dbReference>